<dbReference type="EMBL" id="BSPB01000005">
    <property type="protein sequence ID" value="GLS13547.1"/>
    <property type="molecule type" value="Genomic_DNA"/>
</dbReference>
<keyword evidence="2 5" id="KW-0812">Transmembrane</keyword>
<dbReference type="Proteomes" id="UP001156903">
    <property type="component" value="Unassembled WGS sequence"/>
</dbReference>
<feature type="transmembrane region" description="Helical" evidence="5">
    <location>
        <begin position="187"/>
        <end position="203"/>
    </location>
</feature>
<feature type="transmembrane region" description="Helical" evidence="5">
    <location>
        <begin position="160"/>
        <end position="180"/>
    </location>
</feature>
<organism evidence="7 8">
    <name type="scientific">Hydrogenophaga electricum</name>
    <dbReference type="NCBI Taxonomy" id="1230953"/>
    <lineage>
        <taxon>Bacteria</taxon>
        <taxon>Pseudomonadati</taxon>
        <taxon>Pseudomonadota</taxon>
        <taxon>Betaproteobacteria</taxon>
        <taxon>Burkholderiales</taxon>
        <taxon>Comamonadaceae</taxon>
        <taxon>Hydrogenophaga</taxon>
    </lineage>
</organism>
<keyword evidence="8" id="KW-1185">Reference proteome</keyword>
<evidence type="ECO:0000313" key="8">
    <source>
        <dbReference type="Proteomes" id="UP001156903"/>
    </source>
</evidence>
<dbReference type="InterPro" id="IPR007016">
    <property type="entry name" value="O-antigen_ligase-rel_domated"/>
</dbReference>
<feature type="transmembrane region" description="Helical" evidence="5">
    <location>
        <begin position="353"/>
        <end position="373"/>
    </location>
</feature>
<comment type="caution">
    <text evidence="7">The sequence shown here is derived from an EMBL/GenBank/DDBJ whole genome shotgun (WGS) entry which is preliminary data.</text>
</comment>
<comment type="subcellular location">
    <subcellularLocation>
        <location evidence="1">Membrane</location>
        <topology evidence="1">Multi-pass membrane protein</topology>
    </subcellularLocation>
</comment>
<feature type="transmembrane region" description="Helical" evidence="5">
    <location>
        <begin position="404"/>
        <end position="421"/>
    </location>
</feature>
<dbReference type="InterPro" id="IPR051533">
    <property type="entry name" value="WaaL-like"/>
</dbReference>
<name>A0ABQ6BZX8_9BURK</name>
<protein>
    <recommendedName>
        <fullName evidence="6">O-antigen ligase-related domain-containing protein</fullName>
    </recommendedName>
</protein>
<reference evidence="8" key="1">
    <citation type="journal article" date="2019" name="Int. J. Syst. Evol. Microbiol.">
        <title>The Global Catalogue of Microorganisms (GCM) 10K type strain sequencing project: providing services to taxonomists for standard genome sequencing and annotation.</title>
        <authorList>
            <consortium name="The Broad Institute Genomics Platform"/>
            <consortium name="The Broad Institute Genome Sequencing Center for Infectious Disease"/>
            <person name="Wu L."/>
            <person name="Ma J."/>
        </authorList>
    </citation>
    <scope>NUCLEOTIDE SEQUENCE [LARGE SCALE GENOMIC DNA]</scope>
    <source>
        <strain evidence="8">NBRC 109341</strain>
    </source>
</reference>
<feature type="transmembrane region" description="Helical" evidence="5">
    <location>
        <begin position="38"/>
        <end position="55"/>
    </location>
</feature>
<feature type="transmembrane region" description="Helical" evidence="5">
    <location>
        <begin position="130"/>
        <end position="154"/>
    </location>
</feature>
<sequence length="432" mass="47023">MPGMEGQLQQGRWLQPVSLIAWLVVLVLLALTPANTKMGGVLWLMLVVWGGWAWLRDWRSHGEPGDEGAWRVARVWLGFCLAGVACKLAGVLYWDDPIGTRHFEMRVGLSACAVYLLVRSVRPRGVDADALRWTLLAAAVVGLAVSGAHAYWGVETPSNRINWAGGLVMFAFVQIALLRLGASGRELGVMAGSAALFLLSVLLTGARGAYLVVPWLVISVFWGAWICSARPWSQRLLSAIKLAMLVVALSSVVAVLLPKVVEVPLQRLDMAVDEAVATLAGDRDANYVNSSVGVRLQFWQHAVRAIQEQPWLGYGRAQRIAFIQAWADEVGSEEMKRQIHVHSEYLNGMLDHGVLGLMSTLSFMAAFLASAWVARRWNRFAAIGLLGLGVLHVLMSITDTNTGTNNYGVMMSLSVAMILLARPGMGIRGTSS</sequence>
<feature type="transmembrane region" description="Helical" evidence="5">
    <location>
        <begin position="380"/>
        <end position="398"/>
    </location>
</feature>
<feature type="transmembrane region" description="Helical" evidence="5">
    <location>
        <begin position="75"/>
        <end position="94"/>
    </location>
</feature>
<evidence type="ECO:0000256" key="3">
    <source>
        <dbReference type="ARBA" id="ARBA00022989"/>
    </source>
</evidence>
<evidence type="ECO:0000256" key="1">
    <source>
        <dbReference type="ARBA" id="ARBA00004141"/>
    </source>
</evidence>
<evidence type="ECO:0000259" key="6">
    <source>
        <dbReference type="Pfam" id="PF04932"/>
    </source>
</evidence>
<dbReference type="PANTHER" id="PTHR37422:SF13">
    <property type="entry name" value="LIPOPOLYSACCHARIDE BIOSYNTHESIS PROTEIN PA4999-RELATED"/>
    <property type="match status" value="1"/>
</dbReference>
<evidence type="ECO:0000256" key="4">
    <source>
        <dbReference type="ARBA" id="ARBA00023136"/>
    </source>
</evidence>
<feature type="domain" description="O-antigen ligase-related" evidence="6">
    <location>
        <begin position="194"/>
        <end position="359"/>
    </location>
</feature>
<keyword evidence="4 5" id="KW-0472">Membrane</keyword>
<feature type="transmembrane region" description="Helical" evidence="5">
    <location>
        <begin position="12"/>
        <end position="32"/>
    </location>
</feature>
<proteinExistence type="predicted"/>
<gene>
    <name evidence="7" type="ORF">GCM10007935_09770</name>
</gene>
<evidence type="ECO:0000313" key="7">
    <source>
        <dbReference type="EMBL" id="GLS13547.1"/>
    </source>
</evidence>
<feature type="transmembrane region" description="Helical" evidence="5">
    <location>
        <begin position="239"/>
        <end position="257"/>
    </location>
</feature>
<dbReference type="PANTHER" id="PTHR37422">
    <property type="entry name" value="TEICHURONIC ACID BIOSYNTHESIS PROTEIN TUAE"/>
    <property type="match status" value="1"/>
</dbReference>
<evidence type="ECO:0000256" key="5">
    <source>
        <dbReference type="SAM" id="Phobius"/>
    </source>
</evidence>
<evidence type="ECO:0000256" key="2">
    <source>
        <dbReference type="ARBA" id="ARBA00022692"/>
    </source>
</evidence>
<feature type="transmembrane region" description="Helical" evidence="5">
    <location>
        <begin position="209"/>
        <end position="227"/>
    </location>
</feature>
<dbReference type="Pfam" id="PF04932">
    <property type="entry name" value="Wzy_C"/>
    <property type="match status" value="1"/>
</dbReference>
<accession>A0ABQ6BZX8</accession>
<keyword evidence="3 5" id="KW-1133">Transmembrane helix</keyword>